<dbReference type="Proteomes" id="UP000224460">
    <property type="component" value="Unassembled WGS sequence"/>
</dbReference>
<comment type="caution">
    <text evidence="1">The sequence shown here is derived from an EMBL/GenBank/DDBJ whole genome shotgun (WGS) entry which is preliminary data.</text>
</comment>
<reference evidence="1" key="1">
    <citation type="submission" date="2017-10" db="EMBL/GenBank/DDBJ databases">
        <title>Genome sequence of cellulolytic Lachnospiraceae bacterium XHS1971 isolated from hotspring sediment.</title>
        <authorList>
            <person name="Vasudevan G."/>
            <person name="Joshi A.J."/>
            <person name="Hivarkar S."/>
            <person name="Lanjekar V.B."/>
            <person name="Dhakephalkar P.K."/>
            <person name="Dagar S."/>
        </authorList>
    </citation>
    <scope>NUCLEOTIDE SEQUENCE</scope>
    <source>
        <strain evidence="1">XHS1971</strain>
    </source>
</reference>
<evidence type="ECO:0000313" key="2">
    <source>
        <dbReference type="Proteomes" id="UP000224460"/>
    </source>
</evidence>
<dbReference type="EMBL" id="PEDL01000008">
    <property type="protein sequence ID" value="PHV70712.1"/>
    <property type="molecule type" value="Genomic_DNA"/>
</dbReference>
<name>A0AC61DDP7_9FIRM</name>
<proteinExistence type="predicted"/>
<protein>
    <submittedName>
        <fullName evidence="1">Radical SAM protein</fullName>
    </submittedName>
</protein>
<sequence length="288" mass="33897">MHYSDYKTILSSQNGINLYRGCTHGCIYCDSRSKCYQMKHDFEDIEVKRNAPFILERQLRGKRKPCMIGTGAMCDPYIHLEEELQLTRQCISIIERYGFGLSILTKSSRIIRDLDLLKAINKKTKCVVQMTLTTYDENLCRKIEPNVSTTFERVQVLNTMKQEEIPTIVWLGPILPFINDMEENLIGLLNYCAEVNVRGILCFGFGVTMREGNREYFYAQIDQLFPGLKKEYIQTFKDAYVCNSPNHNHLMSIFKNFCERHQILWKPNDIFSYLKQFEEKEQQLSFFY</sequence>
<keyword evidence="2" id="KW-1185">Reference proteome</keyword>
<evidence type="ECO:0000313" key="1">
    <source>
        <dbReference type="EMBL" id="PHV70712.1"/>
    </source>
</evidence>
<accession>A0AC61DDP7</accession>
<gene>
    <name evidence="1" type="ORF">CS063_09285</name>
</gene>
<organism evidence="1 2">
    <name type="scientific">Sporanaerobium hydrogeniformans</name>
    <dbReference type="NCBI Taxonomy" id="3072179"/>
    <lineage>
        <taxon>Bacteria</taxon>
        <taxon>Bacillati</taxon>
        <taxon>Bacillota</taxon>
        <taxon>Clostridia</taxon>
        <taxon>Lachnospirales</taxon>
        <taxon>Lachnospiraceae</taxon>
        <taxon>Sporanaerobium</taxon>
    </lineage>
</organism>